<dbReference type="EMBL" id="CP060096">
    <property type="protein sequence ID" value="QSZ27478.1"/>
    <property type="molecule type" value="Genomic_DNA"/>
</dbReference>
<keyword evidence="4 9" id="KW-0808">Transferase</keyword>
<evidence type="ECO:0000256" key="9">
    <source>
        <dbReference type="HAMAP-Rule" id="MF_00061"/>
    </source>
</evidence>
<keyword evidence="6 9" id="KW-0418">Kinase</keyword>
<dbReference type="SUPFAM" id="SSF54211">
    <property type="entry name" value="Ribosomal protein S5 domain 2-like"/>
    <property type="match status" value="1"/>
</dbReference>
<organism evidence="12 13">
    <name type="scientific">Aceticella autotrophica</name>
    <dbReference type="NCBI Taxonomy" id="2755338"/>
    <lineage>
        <taxon>Bacteria</taxon>
        <taxon>Bacillati</taxon>
        <taxon>Bacillota</taxon>
        <taxon>Clostridia</taxon>
        <taxon>Thermoanaerobacterales</taxon>
        <taxon>Thermoanaerobacteraceae</taxon>
        <taxon>Aceticella</taxon>
    </lineage>
</organism>
<dbReference type="GO" id="GO:0019288">
    <property type="term" value="P:isopentenyl diphosphate biosynthetic process, methylerythritol 4-phosphate pathway"/>
    <property type="evidence" value="ECO:0007669"/>
    <property type="project" value="UniProtKB-UniRule"/>
</dbReference>
<comment type="function">
    <text evidence="9">Catalyzes the phosphorylation of the position 2 hydroxy group of 4-diphosphocytidyl-2C-methyl-D-erythritol.</text>
</comment>
<feature type="domain" description="GHMP kinase C-terminal" evidence="11">
    <location>
        <begin position="195"/>
        <end position="269"/>
    </location>
</feature>
<dbReference type="Proteomes" id="UP000671913">
    <property type="component" value="Chromosome"/>
</dbReference>
<accession>A0A975AW44</accession>
<keyword evidence="7 9" id="KW-0067">ATP-binding</keyword>
<dbReference type="InterPro" id="IPR004424">
    <property type="entry name" value="IspE"/>
</dbReference>
<dbReference type="KEGG" id="aaut:ACETAC_00660"/>
<feature type="active site" evidence="9">
    <location>
        <position position="11"/>
    </location>
</feature>
<dbReference type="RefSeq" id="WP_284680178.1">
    <property type="nucleotide sequence ID" value="NZ_CP060096.1"/>
</dbReference>
<dbReference type="Pfam" id="PF00288">
    <property type="entry name" value="GHMP_kinases_N"/>
    <property type="match status" value="1"/>
</dbReference>
<keyword evidence="5 9" id="KW-0547">Nucleotide-binding</keyword>
<evidence type="ECO:0000256" key="8">
    <source>
        <dbReference type="ARBA" id="ARBA00032554"/>
    </source>
</evidence>
<dbReference type="NCBIfam" id="TIGR00154">
    <property type="entry name" value="ispE"/>
    <property type="match status" value="1"/>
</dbReference>
<comment type="catalytic activity">
    <reaction evidence="9">
        <text>4-CDP-2-C-methyl-D-erythritol + ATP = 4-CDP-2-C-methyl-D-erythritol 2-phosphate + ADP + H(+)</text>
        <dbReference type="Rhea" id="RHEA:18437"/>
        <dbReference type="ChEBI" id="CHEBI:15378"/>
        <dbReference type="ChEBI" id="CHEBI:30616"/>
        <dbReference type="ChEBI" id="CHEBI:57823"/>
        <dbReference type="ChEBI" id="CHEBI:57919"/>
        <dbReference type="ChEBI" id="CHEBI:456216"/>
        <dbReference type="EC" id="2.7.1.148"/>
    </reaction>
</comment>
<evidence type="ECO:0000256" key="6">
    <source>
        <dbReference type="ARBA" id="ARBA00022777"/>
    </source>
</evidence>
<dbReference type="Gene3D" id="3.30.70.890">
    <property type="entry name" value="GHMP kinase, C-terminal domain"/>
    <property type="match status" value="1"/>
</dbReference>
<dbReference type="GO" id="GO:0005524">
    <property type="term" value="F:ATP binding"/>
    <property type="evidence" value="ECO:0007669"/>
    <property type="project" value="UniProtKB-UniRule"/>
</dbReference>
<proteinExistence type="inferred from homology"/>
<evidence type="ECO:0000313" key="13">
    <source>
        <dbReference type="Proteomes" id="UP000671913"/>
    </source>
</evidence>
<reference evidence="12" key="1">
    <citation type="submission" date="2020-08" db="EMBL/GenBank/DDBJ databases">
        <title>Genomic insights into the carbon and energy metabolism of the first obligate autotrophic acetogenic bacterium Aceticella autotrophica gen. nov., sp. nov.</title>
        <authorList>
            <person name="Toshchakov S.V."/>
            <person name="Elcheninov A.G."/>
            <person name="Kublanov I.V."/>
            <person name="Frolov E.N."/>
            <person name="Lebedinsky A.V."/>
        </authorList>
    </citation>
    <scope>NUCLEOTIDE SEQUENCE</scope>
    <source>
        <strain evidence="12">3443-3Ac</strain>
    </source>
</reference>
<dbReference type="InterPro" id="IPR020568">
    <property type="entry name" value="Ribosomal_Su5_D2-typ_SF"/>
</dbReference>
<dbReference type="InterPro" id="IPR036554">
    <property type="entry name" value="GHMP_kinase_C_sf"/>
</dbReference>
<dbReference type="InterPro" id="IPR013750">
    <property type="entry name" value="GHMP_kinase_C_dom"/>
</dbReference>
<dbReference type="SUPFAM" id="SSF55060">
    <property type="entry name" value="GHMP Kinase, C-terminal domain"/>
    <property type="match status" value="1"/>
</dbReference>
<evidence type="ECO:0000256" key="1">
    <source>
        <dbReference type="ARBA" id="ARBA00009684"/>
    </source>
</evidence>
<evidence type="ECO:0000256" key="7">
    <source>
        <dbReference type="ARBA" id="ARBA00022840"/>
    </source>
</evidence>
<keyword evidence="13" id="KW-1185">Reference proteome</keyword>
<gene>
    <name evidence="9" type="primary">ispE</name>
    <name evidence="12" type="ORF">ACETAC_00660</name>
</gene>
<dbReference type="InterPro" id="IPR014721">
    <property type="entry name" value="Ribsml_uS5_D2-typ_fold_subgr"/>
</dbReference>
<evidence type="ECO:0000256" key="5">
    <source>
        <dbReference type="ARBA" id="ARBA00022741"/>
    </source>
</evidence>
<protein>
    <recommendedName>
        <fullName evidence="3 9">4-diphosphocytidyl-2-C-methyl-D-erythritol kinase</fullName>
        <shortName evidence="9">CMK</shortName>
        <ecNumber evidence="2 9">2.7.1.148</ecNumber>
    </recommendedName>
    <alternativeName>
        <fullName evidence="8 9">4-(cytidine-5'-diphospho)-2-C-methyl-D-erythritol kinase</fullName>
    </alternativeName>
</protein>
<feature type="domain" description="GHMP kinase N-terminal" evidence="10">
    <location>
        <begin position="65"/>
        <end position="142"/>
    </location>
</feature>
<dbReference type="Pfam" id="PF08544">
    <property type="entry name" value="GHMP_kinases_C"/>
    <property type="match status" value="1"/>
</dbReference>
<name>A0A975AW44_9THEO</name>
<dbReference type="PANTHER" id="PTHR43527">
    <property type="entry name" value="4-DIPHOSPHOCYTIDYL-2-C-METHYL-D-ERYTHRITOL KINASE, CHLOROPLASTIC"/>
    <property type="match status" value="1"/>
</dbReference>
<keyword evidence="9" id="KW-0414">Isoprene biosynthesis</keyword>
<dbReference type="AlphaFoldDB" id="A0A975AW44"/>
<feature type="active site" evidence="9">
    <location>
        <position position="134"/>
    </location>
</feature>
<dbReference type="Gene3D" id="3.30.230.10">
    <property type="match status" value="1"/>
</dbReference>
<evidence type="ECO:0000313" key="12">
    <source>
        <dbReference type="EMBL" id="QSZ27478.1"/>
    </source>
</evidence>
<dbReference type="InterPro" id="IPR006204">
    <property type="entry name" value="GHMP_kinase_N_dom"/>
</dbReference>
<evidence type="ECO:0000256" key="2">
    <source>
        <dbReference type="ARBA" id="ARBA00012052"/>
    </source>
</evidence>
<evidence type="ECO:0000259" key="10">
    <source>
        <dbReference type="Pfam" id="PF00288"/>
    </source>
</evidence>
<comment type="similarity">
    <text evidence="1 9">Belongs to the GHMP kinase family. IspE subfamily.</text>
</comment>
<feature type="binding site" evidence="9">
    <location>
        <begin position="92"/>
        <end position="102"/>
    </location>
    <ligand>
        <name>ATP</name>
        <dbReference type="ChEBI" id="CHEBI:30616"/>
    </ligand>
</feature>
<dbReference type="NCBIfam" id="NF011202">
    <property type="entry name" value="PRK14608.1"/>
    <property type="match status" value="1"/>
</dbReference>
<evidence type="ECO:0000256" key="3">
    <source>
        <dbReference type="ARBA" id="ARBA00017473"/>
    </source>
</evidence>
<sequence>MEKLIVKSYAKINLSLDVLGRRSDGYHLVSMVMQSVNLYDMLVFEKSDNLSINCNNRDIPLDENNLIMKAALILKDKYGGSGAEIFLNKKIPIAAGLGGGSSNAAATLYALNKLWKLNLNKKDLKEIALLLGADVPFFIEGGTKLSEGIGERLKDLKAPKMSVLIVNPAVNVSTAEVYKRYDDLNISNNNYTKKMIKAINSGNIYNIAEKLGNDLERVTINMYPIIEKMKTDMAELGAIGTLMSGSGSTVFGIFDEDKLLQNAEKEFNKRGFFAYIANTIDKGIEFI</sequence>
<comment type="pathway">
    <text evidence="9">Isoprenoid biosynthesis; isopentenyl diphosphate biosynthesis via DXP pathway; isopentenyl diphosphate from 1-deoxy-D-xylulose 5-phosphate: step 3/6.</text>
</comment>
<dbReference type="PANTHER" id="PTHR43527:SF2">
    <property type="entry name" value="4-DIPHOSPHOCYTIDYL-2-C-METHYL-D-ERYTHRITOL KINASE, CHLOROPLASTIC"/>
    <property type="match status" value="1"/>
</dbReference>
<dbReference type="GO" id="GO:0016114">
    <property type="term" value="P:terpenoid biosynthetic process"/>
    <property type="evidence" value="ECO:0007669"/>
    <property type="project" value="UniProtKB-UniRule"/>
</dbReference>
<dbReference type="GO" id="GO:0050515">
    <property type="term" value="F:4-(cytidine 5'-diphospho)-2-C-methyl-D-erythritol kinase activity"/>
    <property type="evidence" value="ECO:0007669"/>
    <property type="project" value="UniProtKB-UniRule"/>
</dbReference>
<evidence type="ECO:0000259" key="11">
    <source>
        <dbReference type="Pfam" id="PF08544"/>
    </source>
</evidence>
<dbReference type="EC" id="2.7.1.148" evidence="2 9"/>
<dbReference type="PIRSF" id="PIRSF010376">
    <property type="entry name" value="IspE"/>
    <property type="match status" value="1"/>
</dbReference>
<dbReference type="HAMAP" id="MF_00061">
    <property type="entry name" value="IspE"/>
    <property type="match status" value="1"/>
</dbReference>
<evidence type="ECO:0000256" key="4">
    <source>
        <dbReference type="ARBA" id="ARBA00022679"/>
    </source>
</evidence>